<evidence type="ECO:0000313" key="1">
    <source>
        <dbReference type="EMBL" id="XBG66218.1"/>
    </source>
</evidence>
<proteinExistence type="predicted"/>
<accession>A0AAU7BZ14</accession>
<dbReference type="RefSeq" id="WP_347938834.1">
    <property type="nucleotide sequence ID" value="NZ_CP157197.1"/>
</dbReference>
<dbReference type="KEGG" id="rof:AAGW17_04580"/>
<reference evidence="1" key="1">
    <citation type="submission" date="2024-05" db="EMBL/GenBank/DDBJ databases">
        <title>Characterization of a novel Rickettsia species. (Rickettsia oklahomia sp. nov.) from Amblyomma americanum ticks.</title>
        <authorList>
            <person name="Korla P.K."/>
            <person name="Karounos M."/>
            <person name="Wilson J.M."/>
            <person name="Little S.E."/>
            <person name="Qurollo B.A."/>
        </authorList>
    </citation>
    <scope>NUCLEOTIDE SEQUENCE</scope>
    <source>
        <strain evidence="1">Oklahoma-10</strain>
    </source>
</reference>
<name>A0AAU7BZ14_9RICK</name>
<gene>
    <name evidence="1" type="ORF">AAGW17_04580</name>
</gene>
<sequence>MLSIKYKYAYPLIQLIKRFEEKNIIILQRLNNALSNILLIFKDQYKSEEPELIENITYSLNTLDILEIHAY</sequence>
<protein>
    <submittedName>
        <fullName evidence="1">Uncharacterized protein</fullName>
    </submittedName>
</protein>
<dbReference type="AlphaFoldDB" id="A0AAU7BZ14"/>
<organism evidence="1">
    <name type="scientific">Rickettsia oklahomensis</name>
    <dbReference type="NCBI Taxonomy" id="3141789"/>
    <lineage>
        <taxon>Bacteria</taxon>
        <taxon>Pseudomonadati</taxon>
        <taxon>Pseudomonadota</taxon>
        <taxon>Alphaproteobacteria</taxon>
        <taxon>Rickettsiales</taxon>
        <taxon>Rickettsiaceae</taxon>
        <taxon>Rickettsieae</taxon>
        <taxon>Rickettsia</taxon>
        <taxon>belli group</taxon>
    </lineage>
</organism>
<dbReference type="EMBL" id="CP157197">
    <property type="protein sequence ID" value="XBG66218.1"/>
    <property type="molecule type" value="Genomic_DNA"/>
</dbReference>